<reference evidence="3" key="2">
    <citation type="journal article" date="2011" name="J. Biotechnol.">
        <title>Genome sequence of B. amyloliquefaciens type strain DSM7(T) reveals differences to plant-associated B. amyloliquefaciens FZB42.</title>
        <authorList>
            <person name="Ruckert C."/>
            <person name="Blom J."/>
            <person name="Chen X."/>
            <person name="Reva O."/>
            <person name="Borriss R."/>
        </authorList>
    </citation>
    <scope>NUCLEOTIDE SEQUENCE [LARGE SCALE GENOMIC DNA]</scope>
    <source>
        <strain evidence="3">DSM 7</strain>
    </source>
</reference>
<organism evidence="2 3">
    <name type="scientific">Bacillus amyloliquefaciens (strain ATCC 23350 / DSM 7 / BCRC 11601 / CCUG 28519 / NBRC 15535 / NRRL B-14393 / F)</name>
    <dbReference type="NCBI Taxonomy" id="692420"/>
    <lineage>
        <taxon>Bacteria</taxon>
        <taxon>Bacillati</taxon>
        <taxon>Bacillota</taxon>
        <taxon>Bacilli</taxon>
        <taxon>Bacillales</taxon>
        <taxon>Bacillaceae</taxon>
        <taxon>Bacillus</taxon>
        <taxon>Bacillus amyloliquefaciens group</taxon>
    </lineage>
</organism>
<keyword evidence="3" id="KW-1185">Reference proteome</keyword>
<evidence type="ECO:0000313" key="2">
    <source>
        <dbReference type="EMBL" id="CBI41672.1"/>
    </source>
</evidence>
<protein>
    <submittedName>
        <fullName evidence="2">Transcriptional regulator skin element</fullName>
    </submittedName>
</protein>
<proteinExistence type="predicted"/>
<sequence>MENNPYNLHNLPRIMRSVRKAAGLAQYQIGNLIGGKDQRYVSDVENGFSKLTPELCIKWFEACEAYEHIDLVHYLFKLHPTTAAPIDPALNESASAAVINMIHQLEEALQATRHLARWLANDRPGRQPEELPMADIKQIFDLIPANKTLIYSLARSHGLNMKELAERWTRKALMSQVAMAKTEERQAVLV</sequence>
<dbReference type="AlphaFoldDB" id="A0A9P1JEV4"/>
<accession>A0A9P1JEV4</accession>
<dbReference type="RefSeq" id="WP_003155916.1">
    <property type="nucleotide sequence ID" value="NC_014551.1"/>
</dbReference>
<gene>
    <name evidence="2" type="primary">yqaG</name>
    <name evidence="2" type="ordered locus">BAMF_0546</name>
</gene>
<evidence type="ECO:0000313" key="3">
    <source>
        <dbReference type="Proteomes" id="UP000006562"/>
    </source>
</evidence>
<dbReference type="InterPro" id="IPR001387">
    <property type="entry name" value="Cro/C1-type_HTH"/>
</dbReference>
<reference evidence="2 3" key="1">
    <citation type="journal article" date="2011" name="Int. J. Syst. Evol. Microbiol.">
        <title>Relationship of Bacillus amyloliquefaciens clades associated with strains DSM 7T and FZB42T: a proposal for Bacillus amyloliquefaciens subsp. amyloliquefaciens subsp. nov. and Bacillus amyloliquefaciens subsp. plantarum subsp. nov. based on complete genome sequence comparisons.</title>
        <authorList>
            <person name="Borriss R."/>
            <person name="Chen X.H."/>
            <person name="Rueckert C."/>
            <person name="Blom J."/>
            <person name="Becker A."/>
            <person name="Baumgarth B."/>
            <person name="Fan B."/>
            <person name="Pukall R."/>
            <person name="Schumann P."/>
            <person name="Sproer C."/>
            <person name="Junge H."/>
            <person name="Vater J."/>
            <person name="Puhler A."/>
            <person name="Klenk H.P."/>
        </authorList>
    </citation>
    <scope>NUCLEOTIDE SEQUENCE [LARGE SCALE GENOMIC DNA]</scope>
    <source>
        <strain evidence="3">DSM 7</strain>
    </source>
</reference>
<evidence type="ECO:0000259" key="1">
    <source>
        <dbReference type="Pfam" id="PF01381"/>
    </source>
</evidence>
<dbReference type="SUPFAM" id="SSF47413">
    <property type="entry name" value="lambda repressor-like DNA-binding domains"/>
    <property type="match status" value="1"/>
</dbReference>
<dbReference type="Proteomes" id="UP000006562">
    <property type="component" value="Chromosome"/>
</dbReference>
<dbReference type="GO" id="GO:0003677">
    <property type="term" value="F:DNA binding"/>
    <property type="evidence" value="ECO:0007669"/>
    <property type="project" value="InterPro"/>
</dbReference>
<dbReference type="CDD" id="cd00093">
    <property type="entry name" value="HTH_XRE"/>
    <property type="match status" value="1"/>
</dbReference>
<feature type="domain" description="HTH cro/C1-type" evidence="1">
    <location>
        <begin position="16"/>
        <end position="63"/>
    </location>
</feature>
<dbReference type="Gene3D" id="1.10.260.40">
    <property type="entry name" value="lambda repressor-like DNA-binding domains"/>
    <property type="match status" value="1"/>
</dbReference>
<dbReference type="InterPro" id="IPR010982">
    <property type="entry name" value="Lambda_DNA-bd_dom_sf"/>
</dbReference>
<dbReference type="Pfam" id="PF01381">
    <property type="entry name" value="HTH_3"/>
    <property type="match status" value="1"/>
</dbReference>
<name>A0A9P1JEV4_BACAS</name>
<dbReference type="EMBL" id="FN597644">
    <property type="protein sequence ID" value="CBI41672.1"/>
    <property type="molecule type" value="Genomic_DNA"/>
</dbReference>
<dbReference type="KEGG" id="bao:BAMF_0546"/>